<dbReference type="InterPro" id="IPR036770">
    <property type="entry name" value="Ankyrin_rpt-contain_sf"/>
</dbReference>
<dbReference type="AlphaFoldDB" id="A0A9W9NBK9"/>
<dbReference type="SUPFAM" id="SSF48403">
    <property type="entry name" value="Ankyrin repeat"/>
    <property type="match status" value="1"/>
</dbReference>
<evidence type="ECO:0000313" key="2">
    <source>
        <dbReference type="EMBL" id="KAJ5216851.1"/>
    </source>
</evidence>
<evidence type="ECO:0000256" key="1">
    <source>
        <dbReference type="SAM" id="MobiDB-lite"/>
    </source>
</evidence>
<evidence type="ECO:0008006" key="4">
    <source>
        <dbReference type="Google" id="ProtNLM"/>
    </source>
</evidence>
<evidence type="ECO:0000313" key="3">
    <source>
        <dbReference type="Proteomes" id="UP001150941"/>
    </source>
</evidence>
<keyword evidence="3" id="KW-1185">Reference proteome</keyword>
<dbReference type="RefSeq" id="XP_058325722.1">
    <property type="nucleotide sequence ID" value="XM_058479154.1"/>
</dbReference>
<reference evidence="2" key="2">
    <citation type="journal article" date="2023" name="IMA Fungus">
        <title>Comparative genomic study of the Penicillium genus elucidates a diverse pangenome and 15 lateral gene transfer events.</title>
        <authorList>
            <person name="Petersen C."/>
            <person name="Sorensen T."/>
            <person name="Nielsen M.R."/>
            <person name="Sondergaard T.E."/>
            <person name="Sorensen J.L."/>
            <person name="Fitzpatrick D.A."/>
            <person name="Frisvad J.C."/>
            <person name="Nielsen K.L."/>
        </authorList>
    </citation>
    <scope>NUCLEOTIDE SEQUENCE</scope>
    <source>
        <strain evidence="2">IBT 19713</strain>
    </source>
</reference>
<gene>
    <name evidence="2" type="ORF">N7468_009859</name>
</gene>
<sequence length="334" mass="37962">MQASGRWFPSRGSPQLIPCSWTGSPEKPSTRGCGTPIFLQSPDESMGNDQIPSVPDSSTDGDSYTHEESRTDEYSHIHDDPYIHEDLYTHEEPYAHEDSSYTDEGYYTDEGSYTLDDSYTRDDSYALGEVYSNFRQGMTPESASDLLSNGAHIDSAGGPDGETVWHAVVKYQEEPIPMLEWLDKHSSVLCDETKSNGDSPLMLAIHLGKFETLKWLSWHSDLRLVNPVRQLTAPEIAARSEGPESREMLEIMAESMEELENWKELKDRIDKAICHSLEYRTRHLTVSMHVYCESKLCAERPCVDLNKRLQEVQGLALQKWELLERILGNQVNHT</sequence>
<dbReference type="Gene3D" id="1.25.40.20">
    <property type="entry name" value="Ankyrin repeat-containing domain"/>
    <property type="match status" value="1"/>
</dbReference>
<accession>A0A9W9NBK9</accession>
<feature type="compositionally biased region" description="Basic and acidic residues" evidence="1">
    <location>
        <begin position="63"/>
        <end position="73"/>
    </location>
</feature>
<dbReference type="Proteomes" id="UP001150941">
    <property type="component" value="Unassembled WGS sequence"/>
</dbReference>
<feature type="compositionally biased region" description="Polar residues" evidence="1">
    <location>
        <begin position="47"/>
        <end position="62"/>
    </location>
</feature>
<dbReference type="EMBL" id="JAPQKS010000008">
    <property type="protein sequence ID" value="KAJ5216851.1"/>
    <property type="molecule type" value="Genomic_DNA"/>
</dbReference>
<reference evidence="2" key="1">
    <citation type="submission" date="2022-11" db="EMBL/GenBank/DDBJ databases">
        <authorList>
            <person name="Petersen C."/>
        </authorList>
    </citation>
    <scope>NUCLEOTIDE SEQUENCE</scope>
    <source>
        <strain evidence="2">IBT 19713</strain>
    </source>
</reference>
<feature type="region of interest" description="Disordered" evidence="1">
    <location>
        <begin position="1"/>
        <end position="73"/>
    </location>
</feature>
<dbReference type="GeneID" id="83206458"/>
<comment type="caution">
    <text evidence="2">The sequence shown here is derived from an EMBL/GenBank/DDBJ whole genome shotgun (WGS) entry which is preliminary data.</text>
</comment>
<protein>
    <recommendedName>
        <fullName evidence="4">Ankyrin repeat protein</fullName>
    </recommendedName>
</protein>
<organism evidence="2 3">
    <name type="scientific">Penicillium chermesinum</name>
    <dbReference type="NCBI Taxonomy" id="63820"/>
    <lineage>
        <taxon>Eukaryota</taxon>
        <taxon>Fungi</taxon>
        <taxon>Dikarya</taxon>
        <taxon>Ascomycota</taxon>
        <taxon>Pezizomycotina</taxon>
        <taxon>Eurotiomycetes</taxon>
        <taxon>Eurotiomycetidae</taxon>
        <taxon>Eurotiales</taxon>
        <taxon>Aspergillaceae</taxon>
        <taxon>Penicillium</taxon>
    </lineage>
</organism>
<proteinExistence type="predicted"/>
<name>A0A9W9NBK9_9EURO</name>